<feature type="signal peptide" evidence="3">
    <location>
        <begin position="1"/>
        <end position="18"/>
    </location>
</feature>
<proteinExistence type="predicted"/>
<name>A0A6A7ACZ4_9PLEO</name>
<feature type="chain" id="PRO_5025501575" description="DUF7707 domain-containing protein" evidence="3">
    <location>
        <begin position="19"/>
        <end position="205"/>
    </location>
</feature>
<dbReference type="PANTHER" id="PTHR38118:SF2">
    <property type="entry name" value="CDP-ALCOHOL PHOSPHATIDYLTRANSFERASE PROTEIN"/>
    <property type="match status" value="1"/>
</dbReference>
<dbReference type="OrthoDB" id="2439692at2759"/>
<feature type="domain" description="DUF7707" evidence="4">
    <location>
        <begin position="28"/>
        <end position="133"/>
    </location>
</feature>
<organism evidence="5 6">
    <name type="scientific">Ophiobolus disseminans</name>
    <dbReference type="NCBI Taxonomy" id="1469910"/>
    <lineage>
        <taxon>Eukaryota</taxon>
        <taxon>Fungi</taxon>
        <taxon>Dikarya</taxon>
        <taxon>Ascomycota</taxon>
        <taxon>Pezizomycotina</taxon>
        <taxon>Dothideomycetes</taxon>
        <taxon>Pleosporomycetidae</taxon>
        <taxon>Pleosporales</taxon>
        <taxon>Pleosporineae</taxon>
        <taxon>Phaeosphaeriaceae</taxon>
        <taxon>Ophiobolus</taxon>
    </lineage>
</organism>
<evidence type="ECO:0000259" key="4">
    <source>
        <dbReference type="Pfam" id="PF24808"/>
    </source>
</evidence>
<keyword evidence="2" id="KW-0812">Transmembrane</keyword>
<feature type="transmembrane region" description="Helical" evidence="2">
    <location>
        <begin position="182"/>
        <end position="204"/>
    </location>
</feature>
<dbReference type="AlphaFoldDB" id="A0A6A7ACZ4"/>
<dbReference type="Pfam" id="PF24808">
    <property type="entry name" value="DUF7707"/>
    <property type="match status" value="1"/>
</dbReference>
<reference evidence="5" key="1">
    <citation type="journal article" date="2020" name="Stud. Mycol.">
        <title>101 Dothideomycetes genomes: a test case for predicting lifestyles and emergence of pathogens.</title>
        <authorList>
            <person name="Haridas S."/>
            <person name="Albert R."/>
            <person name="Binder M."/>
            <person name="Bloem J."/>
            <person name="Labutti K."/>
            <person name="Salamov A."/>
            <person name="Andreopoulos B."/>
            <person name="Baker S."/>
            <person name="Barry K."/>
            <person name="Bills G."/>
            <person name="Bluhm B."/>
            <person name="Cannon C."/>
            <person name="Castanera R."/>
            <person name="Culley D."/>
            <person name="Daum C."/>
            <person name="Ezra D."/>
            <person name="Gonzalez J."/>
            <person name="Henrissat B."/>
            <person name="Kuo A."/>
            <person name="Liang C."/>
            <person name="Lipzen A."/>
            <person name="Lutzoni F."/>
            <person name="Magnuson J."/>
            <person name="Mondo S."/>
            <person name="Nolan M."/>
            <person name="Ohm R."/>
            <person name="Pangilinan J."/>
            <person name="Park H.-J."/>
            <person name="Ramirez L."/>
            <person name="Alfaro M."/>
            <person name="Sun H."/>
            <person name="Tritt A."/>
            <person name="Yoshinaga Y."/>
            <person name="Zwiers L.-H."/>
            <person name="Turgeon B."/>
            <person name="Goodwin S."/>
            <person name="Spatafora J."/>
            <person name="Crous P."/>
            <person name="Grigoriev I."/>
        </authorList>
    </citation>
    <scope>NUCLEOTIDE SEQUENCE</scope>
    <source>
        <strain evidence="5">CBS 113818</strain>
    </source>
</reference>
<evidence type="ECO:0000313" key="5">
    <source>
        <dbReference type="EMBL" id="KAF2831106.1"/>
    </source>
</evidence>
<dbReference type="PANTHER" id="PTHR38118">
    <property type="entry name" value="ANCHORED CELL WALL PROTEIN 11-RELATED"/>
    <property type="match status" value="1"/>
</dbReference>
<dbReference type="Proteomes" id="UP000799424">
    <property type="component" value="Unassembled WGS sequence"/>
</dbReference>
<sequence length="205" mass="21226">MRSIIALSAAAFAGLAAGQTAPQQNYPYTINPETVLKTDRDAWCANQRSQCPLICLQQPGVTSMTTLDNECDPNALTYSCVCENNVSPNITQYSQTLPYYICTQFGTNCVKACGSDNLCASKCRSDHPCGAQVPFRGNTSIPSTSSVRPTASGSQTRPPVSGFGGAQATGTSSTGGAAPGTFAPSAGMTMAALLSSVFLGFAVLL</sequence>
<keyword evidence="3" id="KW-0732">Signal</keyword>
<evidence type="ECO:0000256" key="3">
    <source>
        <dbReference type="SAM" id="SignalP"/>
    </source>
</evidence>
<evidence type="ECO:0000256" key="1">
    <source>
        <dbReference type="SAM" id="MobiDB-lite"/>
    </source>
</evidence>
<feature type="compositionally biased region" description="Polar residues" evidence="1">
    <location>
        <begin position="140"/>
        <end position="158"/>
    </location>
</feature>
<gene>
    <name evidence="5" type="ORF">CC86DRAFT_283221</name>
</gene>
<protein>
    <recommendedName>
        <fullName evidence="4">DUF7707 domain-containing protein</fullName>
    </recommendedName>
</protein>
<keyword evidence="2" id="KW-0472">Membrane</keyword>
<dbReference type="EMBL" id="MU006218">
    <property type="protein sequence ID" value="KAF2831106.1"/>
    <property type="molecule type" value="Genomic_DNA"/>
</dbReference>
<keyword evidence="6" id="KW-1185">Reference proteome</keyword>
<evidence type="ECO:0000256" key="2">
    <source>
        <dbReference type="SAM" id="Phobius"/>
    </source>
</evidence>
<accession>A0A6A7ACZ4</accession>
<feature type="region of interest" description="Disordered" evidence="1">
    <location>
        <begin position="140"/>
        <end position="176"/>
    </location>
</feature>
<keyword evidence="2" id="KW-1133">Transmembrane helix</keyword>
<dbReference type="InterPro" id="IPR056124">
    <property type="entry name" value="DUF7707"/>
</dbReference>
<evidence type="ECO:0000313" key="6">
    <source>
        <dbReference type="Proteomes" id="UP000799424"/>
    </source>
</evidence>